<dbReference type="InterPro" id="IPR011037">
    <property type="entry name" value="Pyrv_Knase-like_insert_dom_sf"/>
</dbReference>
<comment type="cofactor">
    <cofactor evidence="1">
        <name>Mg(2+)</name>
        <dbReference type="ChEBI" id="CHEBI:18420"/>
    </cofactor>
</comment>
<dbReference type="InterPro" id="IPR040442">
    <property type="entry name" value="Pyrv_kinase-like_dom_sf"/>
</dbReference>
<dbReference type="FunFam" id="3.40.1380.20:FF:000009">
    <property type="entry name" value="Pyruvate kinase"/>
    <property type="match status" value="1"/>
</dbReference>
<dbReference type="NCBIfam" id="TIGR01064">
    <property type="entry name" value="pyruv_kin"/>
    <property type="match status" value="1"/>
</dbReference>
<evidence type="ECO:0000256" key="3">
    <source>
        <dbReference type="ARBA" id="ARBA00004997"/>
    </source>
</evidence>
<reference evidence="22 23" key="1">
    <citation type="submission" date="2018-06" db="EMBL/GenBank/DDBJ databases">
        <authorList>
            <consortium name="Pathogen Informatics"/>
            <person name="Doyle S."/>
        </authorList>
    </citation>
    <scope>NUCLEOTIDE SEQUENCE [LARGE SCALE GENOMIC DNA]</scope>
    <source>
        <strain evidence="22 23">NCTC13229</strain>
    </source>
</reference>
<dbReference type="PANTHER" id="PTHR11817">
    <property type="entry name" value="PYRUVATE KINASE"/>
    <property type="match status" value="1"/>
</dbReference>
<keyword evidence="16 22" id="KW-0670">Pyruvate</keyword>
<evidence type="ECO:0000256" key="18">
    <source>
        <dbReference type="NCBIfam" id="TIGR01064"/>
    </source>
</evidence>
<dbReference type="GO" id="GO:0005524">
    <property type="term" value="F:ATP binding"/>
    <property type="evidence" value="ECO:0007669"/>
    <property type="project" value="UniProtKB-KW"/>
</dbReference>
<dbReference type="InterPro" id="IPR036918">
    <property type="entry name" value="Pyrv_Knase_C_sf"/>
</dbReference>
<evidence type="ECO:0000256" key="4">
    <source>
        <dbReference type="ARBA" id="ARBA00008663"/>
    </source>
</evidence>
<evidence type="ECO:0000256" key="5">
    <source>
        <dbReference type="ARBA" id="ARBA00011881"/>
    </source>
</evidence>
<dbReference type="InterPro" id="IPR015806">
    <property type="entry name" value="Pyrv_Knase_insert_dom_sf"/>
</dbReference>
<evidence type="ECO:0000256" key="16">
    <source>
        <dbReference type="ARBA" id="ARBA00023317"/>
    </source>
</evidence>
<keyword evidence="11 19" id="KW-0418">Kinase</keyword>
<evidence type="ECO:0000256" key="6">
    <source>
        <dbReference type="ARBA" id="ARBA00012142"/>
    </source>
</evidence>
<evidence type="ECO:0000256" key="19">
    <source>
        <dbReference type="RuleBase" id="RU000504"/>
    </source>
</evidence>
<evidence type="ECO:0000256" key="15">
    <source>
        <dbReference type="ARBA" id="ARBA00023152"/>
    </source>
</evidence>
<dbReference type="SUPFAM" id="SSF50800">
    <property type="entry name" value="PK beta-barrel domain-like"/>
    <property type="match status" value="1"/>
</dbReference>
<organism evidence="22 23">
    <name type="scientific">Rhodococcus wratislaviensis</name>
    <name type="common">Tsukamurella wratislaviensis</name>
    <dbReference type="NCBI Taxonomy" id="44752"/>
    <lineage>
        <taxon>Bacteria</taxon>
        <taxon>Bacillati</taxon>
        <taxon>Actinomycetota</taxon>
        <taxon>Actinomycetes</taxon>
        <taxon>Mycobacteriales</taxon>
        <taxon>Nocardiaceae</taxon>
        <taxon>Rhodococcus</taxon>
    </lineage>
</organism>
<dbReference type="AlphaFoldDB" id="A0AB38FGG7"/>
<evidence type="ECO:0000259" key="20">
    <source>
        <dbReference type="Pfam" id="PF00224"/>
    </source>
</evidence>
<dbReference type="Pfam" id="PF02887">
    <property type="entry name" value="PK_C"/>
    <property type="match status" value="1"/>
</dbReference>
<dbReference type="NCBIfam" id="NF004886">
    <property type="entry name" value="PRK06247.1"/>
    <property type="match status" value="1"/>
</dbReference>
<sequence length="444" mass="47786">MDVARLNFSHGEHADHEENYKRVRAASDATGKAVGVLADLQGPKIRLGRFAEGRTTWANGEEVRITVDEVEGTHDRVSTTYKQLAEDAKAGDRLLVDDGKVGLVVSGVDGNDVICRVTEGGPVSNNKGVSLPGMNVSVPALSEKDIADLEFALGLGVDFIALSFVRSPADVELVHAVMDRVGRRIPVIAKLEKPEAIDNLEAIVLAFDAVMVARGDLGVELPLEQVPLVQKRAIQIARENAKPVIVATQMLESMIENSRPTRAEASDVANAVLDGADAVMLSGETSVGKYVMETVRTMARIVEAVENESTQVPPLTHVPRTKRGVISYAARDIGERLDAKALVAFTQSGDTVRRLARLHTPLPLLAFTPLPEVRSQLSLTWGTETFIVDPVESTDAMVRQVDHALLGLGRYQKGELVVIVAGSPPGTVGSTNLIHVHRIGEEDH</sequence>
<evidence type="ECO:0000256" key="8">
    <source>
        <dbReference type="ARBA" id="ARBA00022679"/>
    </source>
</evidence>
<dbReference type="Gene3D" id="3.40.1380.20">
    <property type="entry name" value="Pyruvate kinase, C-terminal domain"/>
    <property type="match status" value="1"/>
</dbReference>
<gene>
    <name evidence="22" type="primary">pyk3</name>
    <name evidence="22" type="ORF">NCTC13229_04046</name>
</gene>
<dbReference type="InterPro" id="IPR001697">
    <property type="entry name" value="Pyr_Knase"/>
</dbReference>
<dbReference type="SUPFAM" id="SSF52935">
    <property type="entry name" value="PK C-terminal domain-like"/>
    <property type="match status" value="1"/>
</dbReference>
<evidence type="ECO:0000313" key="23">
    <source>
        <dbReference type="Proteomes" id="UP000251211"/>
    </source>
</evidence>
<comment type="pathway">
    <text evidence="3 19">Carbohydrate degradation; glycolysis; pyruvate from D-glyceraldehyde 3-phosphate: step 5/5.</text>
</comment>
<dbReference type="EC" id="2.7.1.40" evidence="6 18"/>
<dbReference type="Proteomes" id="UP000251211">
    <property type="component" value="Unassembled WGS sequence"/>
</dbReference>
<evidence type="ECO:0000256" key="14">
    <source>
        <dbReference type="ARBA" id="ARBA00022958"/>
    </source>
</evidence>
<keyword evidence="12" id="KW-0067">ATP-binding</keyword>
<dbReference type="FunFam" id="2.40.33.10:FF:000001">
    <property type="entry name" value="Pyruvate kinase"/>
    <property type="match status" value="1"/>
</dbReference>
<dbReference type="GO" id="GO:0004743">
    <property type="term" value="F:pyruvate kinase activity"/>
    <property type="evidence" value="ECO:0007669"/>
    <property type="project" value="UniProtKB-UniRule"/>
</dbReference>
<dbReference type="InterPro" id="IPR015795">
    <property type="entry name" value="Pyrv_Knase_C"/>
</dbReference>
<proteinExistence type="inferred from homology"/>
<name>A0AB38FGG7_RHOWR</name>
<dbReference type="PRINTS" id="PR01050">
    <property type="entry name" value="PYRUVTKNASE"/>
</dbReference>
<keyword evidence="13 19" id="KW-0460">Magnesium</keyword>
<evidence type="ECO:0000256" key="13">
    <source>
        <dbReference type="ARBA" id="ARBA00022842"/>
    </source>
</evidence>
<evidence type="ECO:0000256" key="7">
    <source>
        <dbReference type="ARBA" id="ARBA00018587"/>
    </source>
</evidence>
<dbReference type="SUPFAM" id="SSF51621">
    <property type="entry name" value="Phosphoenolpyruvate/pyruvate domain"/>
    <property type="match status" value="1"/>
</dbReference>
<comment type="caution">
    <text evidence="22">The sequence shown here is derived from an EMBL/GenBank/DDBJ whole genome shotgun (WGS) entry which is preliminary data.</text>
</comment>
<comment type="cofactor">
    <cofactor evidence="2">
        <name>K(+)</name>
        <dbReference type="ChEBI" id="CHEBI:29103"/>
    </cofactor>
</comment>
<accession>A0AB38FGG7</accession>
<dbReference type="Gene3D" id="2.40.33.10">
    <property type="entry name" value="PK beta-barrel domain-like"/>
    <property type="match status" value="1"/>
</dbReference>
<dbReference type="PROSITE" id="PS00110">
    <property type="entry name" value="PYRUVATE_KINASE"/>
    <property type="match status" value="1"/>
</dbReference>
<dbReference type="Gene3D" id="3.20.20.60">
    <property type="entry name" value="Phosphoenolpyruvate-binding domains"/>
    <property type="match status" value="1"/>
</dbReference>
<keyword evidence="8 19" id="KW-0808">Transferase</keyword>
<comment type="catalytic activity">
    <reaction evidence="17 19">
        <text>pyruvate + ATP = phosphoenolpyruvate + ADP + H(+)</text>
        <dbReference type="Rhea" id="RHEA:18157"/>
        <dbReference type="ChEBI" id="CHEBI:15361"/>
        <dbReference type="ChEBI" id="CHEBI:15378"/>
        <dbReference type="ChEBI" id="CHEBI:30616"/>
        <dbReference type="ChEBI" id="CHEBI:58702"/>
        <dbReference type="ChEBI" id="CHEBI:456216"/>
        <dbReference type="EC" id="2.7.1.40"/>
    </reaction>
</comment>
<comment type="subunit">
    <text evidence="5">Homotetramer.</text>
</comment>
<dbReference type="NCBIfam" id="NF004491">
    <property type="entry name" value="PRK05826.1"/>
    <property type="match status" value="1"/>
</dbReference>
<protein>
    <recommendedName>
        <fullName evidence="7 18">Pyruvate kinase</fullName>
        <ecNumber evidence="6 18">2.7.1.40</ecNumber>
    </recommendedName>
</protein>
<keyword evidence="14" id="KW-0630">Potassium</keyword>
<keyword evidence="15 19" id="KW-0324">Glycolysis</keyword>
<feature type="domain" description="Pyruvate kinase barrel" evidence="20">
    <location>
        <begin position="1"/>
        <end position="295"/>
    </location>
</feature>
<dbReference type="NCBIfam" id="NF004978">
    <property type="entry name" value="PRK06354.1"/>
    <property type="match status" value="1"/>
</dbReference>
<dbReference type="InterPro" id="IPR015793">
    <property type="entry name" value="Pyrv_Knase_brl"/>
</dbReference>
<keyword evidence="10" id="KW-0547">Nucleotide-binding</keyword>
<evidence type="ECO:0000259" key="21">
    <source>
        <dbReference type="Pfam" id="PF02887"/>
    </source>
</evidence>
<feature type="domain" description="Pyruvate kinase C-terminal" evidence="21">
    <location>
        <begin position="326"/>
        <end position="437"/>
    </location>
</feature>
<evidence type="ECO:0000256" key="17">
    <source>
        <dbReference type="ARBA" id="ARBA00048152"/>
    </source>
</evidence>
<dbReference type="GO" id="GO:0030955">
    <property type="term" value="F:potassium ion binding"/>
    <property type="evidence" value="ECO:0007669"/>
    <property type="project" value="UniProtKB-UniRule"/>
</dbReference>
<evidence type="ECO:0000256" key="1">
    <source>
        <dbReference type="ARBA" id="ARBA00001946"/>
    </source>
</evidence>
<dbReference type="InterPro" id="IPR018209">
    <property type="entry name" value="Pyrv_Knase_AS"/>
</dbReference>
<dbReference type="Pfam" id="PF00224">
    <property type="entry name" value="PK"/>
    <property type="match status" value="1"/>
</dbReference>
<comment type="similarity">
    <text evidence="4 19">Belongs to the pyruvate kinase family.</text>
</comment>
<evidence type="ECO:0000256" key="10">
    <source>
        <dbReference type="ARBA" id="ARBA00022741"/>
    </source>
</evidence>
<dbReference type="InterPro" id="IPR015813">
    <property type="entry name" value="Pyrv/PenolPyrv_kinase-like_dom"/>
</dbReference>
<evidence type="ECO:0000256" key="9">
    <source>
        <dbReference type="ARBA" id="ARBA00022723"/>
    </source>
</evidence>
<dbReference type="EMBL" id="UAUI01000016">
    <property type="protein sequence ID" value="SPZ40556.1"/>
    <property type="molecule type" value="Genomic_DNA"/>
</dbReference>
<evidence type="ECO:0000256" key="11">
    <source>
        <dbReference type="ARBA" id="ARBA00022777"/>
    </source>
</evidence>
<dbReference type="GO" id="GO:0016301">
    <property type="term" value="F:kinase activity"/>
    <property type="evidence" value="ECO:0007669"/>
    <property type="project" value="UniProtKB-KW"/>
</dbReference>
<evidence type="ECO:0000256" key="2">
    <source>
        <dbReference type="ARBA" id="ARBA00001958"/>
    </source>
</evidence>
<keyword evidence="9" id="KW-0479">Metal-binding</keyword>
<evidence type="ECO:0000256" key="12">
    <source>
        <dbReference type="ARBA" id="ARBA00022840"/>
    </source>
</evidence>
<dbReference type="GO" id="GO:0000287">
    <property type="term" value="F:magnesium ion binding"/>
    <property type="evidence" value="ECO:0007669"/>
    <property type="project" value="UniProtKB-UniRule"/>
</dbReference>
<evidence type="ECO:0000313" key="22">
    <source>
        <dbReference type="EMBL" id="SPZ40556.1"/>
    </source>
</evidence>